<sequence length="155" mass="17450">MVDYLILIWNQTDWYGDTTRMGSSLTTWAHGKKSGREAPTKRRGTNTASGCFLCKEALETNKHLFLHCIVDKVFSVHRGSGDQQAPVSPLQDNNTVSGLQIREDVLCWLGSNNGSFKVSAAYRMMNLFFNLETLHNDEPFQSTNQLLALEAHLEN</sequence>
<proteinExistence type="predicted"/>
<reference evidence="2 3" key="1">
    <citation type="submission" date="2020-09" db="EMBL/GenBank/DDBJ databases">
        <title>De no assembly of potato wild relative species, Solanum commersonii.</title>
        <authorList>
            <person name="Cho K."/>
        </authorList>
    </citation>
    <scope>NUCLEOTIDE SEQUENCE [LARGE SCALE GENOMIC DNA]</scope>
    <source>
        <strain evidence="2">LZ3.2</strain>
        <tissue evidence="2">Leaf</tissue>
    </source>
</reference>
<evidence type="ECO:0000313" key="3">
    <source>
        <dbReference type="Proteomes" id="UP000824120"/>
    </source>
</evidence>
<feature type="domain" description="Reverse transcriptase zinc-binding" evidence="1">
    <location>
        <begin position="37"/>
        <end position="70"/>
    </location>
</feature>
<gene>
    <name evidence="2" type="ORF">H5410_035871</name>
</gene>
<protein>
    <recommendedName>
        <fullName evidence="1">Reverse transcriptase zinc-binding domain-containing protein</fullName>
    </recommendedName>
</protein>
<dbReference type="InterPro" id="IPR026960">
    <property type="entry name" value="RVT-Znf"/>
</dbReference>
<dbReference type="Pfam" id="PF13966">
    <property type="entry name" value="zf-RVT"/>
    <property type="match status" value="1"/>
</dbReference>
<dbReference type="Proteomes" id="UP000824120">
    <property type="component" value="Chromosome 7"/>
</dbReference>
<dbReference type="AlphaFoldDB" id="A0A9J5Y427"/>
<dbReference type="EMBL" id="JACXVP010000007">
    <property type="protein sequence ID" value="KAG5594639.1"/>
    <property type="molecule type" value="Genomic_DNA"/>
</dbReference>
<name>A0A9J5Y427_SOLCO</name>
<evidence type="ECO:0000313" key="2">
    <source>
        <dbReference type="EMBL" id="KAG5594639.1"/>
    </source>
</evidence>
<comment type="caution">
    <text evidence="2">The sequence shown here is derived from an EMBL/GenBank/DDBJ whole genome shotgun (WGS) entry which is preliminary data.</text>
</comment>
<organism evidence="2 3">
    <name type="scientific">Solanum commersonii</name>
    <name type="common">Commerson's wild potato</name>
    <name type="synonym">Commerson's nightshade</name>
    <dbReference type="NCBI Taxonomy" id="4109"/>
    <lineage>
        <taxon>Eukaryota</taxon>
        <taxon>Viridiplantae</taxon>
        <taxon>Streptophyta</taxon>
        <taxon>Embryophyta</taxon>
        <taxon>Tracheophyta</taxon>
        <taxon>Spermatophyta</taxon>
        <taxon>Magnoliopsida</taxon>
        <taxon>eudicotyledons</taxon>
        <taxon>Gunneridae</taxon>
        <taxon>Pentapetalae</taxon>
        <taxon>asterids</taxon>
        <taxon>lamiids</taxon>
        <taxon>Solanales</taxon>
        <taxon>Solanaceae</taxon>
        <taxon>Solanoideae</taxon>
        <taxon>Solaneae</taxon>
        <taxon>Solanum</taxon>
    </lineage>
</organism>
<keyword evidence="3" id="KW-1185">Reference proteome</keyword>
<evidence type="ECO:0000259" key="1">
    <source>
        <dbReference type="Pfam" id="PF13966"/>
    </source>
</evidence>
<accession>A0A9J5Y427</accession>